<name>A0A8A1LSU3_AJEC8</name>
<accession>A0A8A1LSU3</accession>
<protein>
    <submittedName>
        <fullName evidence="2">Uncharacterized protein</fullName>
    </submittedName>
</protein>
<feature type="region of interest" description="Disordered" evidence="1">
    <location>
        <begin position="1"/>
        <end position="44"/>
    </location>
</feature>
<reference evidence="2" key="1">
    <citation type="submission" date="2021-01" db="EMBL/GenBank/DDBJ databases">
        <title>Chromosome-level genome assembly of a human fungal pathogen reveals clustering of transcriptionally co-regulated genes.</title>
        <authorList>
            <person name="Voorhies M."/>
            <person name="Cohen S."/>
            <person name="Shea T.P."/>
            <person name="Petrus S."/>
            <person name="Munoz J.F."/>
            <person name="Poplawski S."/>
            <person name="Goldman W.E."/>
            <person name="Michael T."/>
            <person name="Cuomo C.A."/>
            <person name="Sil A."/>
            <person name="Beyhan S."/>
        </authorList>
    </citation>
    <scope>NUCLEOTIDE SEQUENCE</scope>
    <source>
        <strain evidence="2">H88</strain>
    </source>
</reference>
<proteinExistence type="predicted"/>
<gene>
    <name evidence="2" type="ORF">I7I53_04572</name>
</gene>
<dbReference type="VEuPathDB" id="FungiDB:I7I53_04572"/>
<dbReference type="EMBL" id="CP069106">
    <property type="protein sequence ID" value="QSS56380.1"/>
    <property type="molecule type" value="Genomic_DNA"/>
</dbReference>
<dbReference type="Proteomes" id="UP000663419">
    <property type="component" value="Chromosome 5"/>
</dbReference>
<dbReference type="AlphaFoldDB" id="A0A8A1LSU3"/>
<evidence type="ECO:0000256" key="1">
    <source>
        <dbReference type="SAM" id="MobiDB-lite"/>
    </source>
</evidence>
<organism evidence="2 3">
    <name type="scientific">Ajellomyces capsulatus (strain H88)</name>
    <name type="common">Darling's disease fungus</name>
    <name type="synonym">Histoplasma capsulatum</name>
    <dbReference type="NCBI Taxonomy" id="544711"/>
    <lineage>
        <taxon>Eukaryota</taxon>
        <taxon>Fungi</taxon>
        <taxon>Dikarya</taxon>
        <taxon>Ascomycota</taxon>
        <taxon>Pezizomycotina</taxon>
        <taxon>Eurotiomycetes</taxon>
        <taxon>Eurotiomycetidae</taxon>
        <taxon>Onygenales</taxon>
        <taxon>Ajellomycetaceae</taxon>
        <taxon>Histoplasma</taxon>
    </lineage>
</organism>
<evidence type="ECO:0000313" key="3">
    <source>
        <dbReference type="Proteomes" id="UP000663419"/>
    </source>
</evidence>
<sequence>MSSTHRCMELPEIQPSLTTARQRPPQMPLHIEPLFKQETNNTGN</sequence>
<evidence type="ECO:0000313" key="2">
    <source>
        <dbReference type="EMBL" id="QSS56380.1"/>
    </source>
</evidence>